<dbReference type="AlphaFoldDB" id="A0A1D2M7G6"/>
<evidence type="ECO:0000313" key="3">
    <source>
        <dbReference type="Proteomes" id="UP000094527"/>
    </source>
</evidence>
<reference evidence="2 3" key="1">
    <citation type="journal article" date="2016" name="Genome Biol. Evol.">
        <title>Gene Family Evolution Reflects Adaptation to Soil Environmental Stressors in the Genome of the Collembolan Orchesella cincta.</title>
        <authorList>
            <person name="Faddeeva-Vakhrusheva A."/>
            <person name="Derks M.F."/>
            <person name="Anvar S.Y."/>
            <person name="Agamennone V."/>
            <person name="Suring W."/>
            <person name="Smit S."/>
            <person name="van Straalen N.M."/>
            <person name="Roelofs D."/>
        </authorList>
    </citation>
    <scope>NUCLEOTIDE SEQUENCE [LARGE SCALE GENOMIC DNA]</scope>
    <source>
        <tissue evidence="2">Mixed pool</tissue>
    </source>
</reference>
<protein>
    <submittedName>
        <fullName evidence="2">Uncharacterized protein</fullName>
    </submittedName>
</protein>
<feature type="compositionally biased region" description="Basic and acidic residues" evidence="1">
    <location>
        <begin position="174"/>
        <end position="241"/>
    </location>
</feature>
<keyword evidence="3" id="KW-1185">Reference proteome</keyword>
<feature type="region of interest" description="Disordered" evidence="1">
    <location>
        <begin position="141"/>
        <end position="340"/>
    </location>
</feature>
<evidence type="ECO:0000256" key="1">
    <source>
        <dbReference type="SAM" id="MobiDB-lite"/>
    </source>
</evidence>
<dbReference type="EMBL" id="LJIJ01003064">
    <property type="protein sequence ID" value="ODM88913.1"/>
    <property type="molecule type" value="Genomic_DNA"/>
</dbReference>
<proteinExistence type="predicted"/>
<organism evidence="2 3">
    <name type="scientific">Orchesella cincta</name>
    <name type="common">Springtail</name>
    <name type="synonym">Podura cincta</name>
    <dbReference type="NCBI Taxonomy" id="48709"/>
    <lineage>
        <taxon>Eukaryota</taxon>
        <taxon>Metazoa</taxon>
        <taxon>Ecdysozoa</taxon>
        <taxon>Arthropoda</taxon>
        <taxon>Hexapoda</taxon>
        <taxon>Collembola</taxon>
        <taxon>Entomobryomorpha</taxon>
        <taxon>Entomobryoidea</taxon>
        <taxon>Orchesellidae</taxon>
        <taxon>Orchesellinae</taxon>
        <taxon>Orchesella</taxon>
    </lineage>
</organism>
<feature type="compositionally biased region" description="Basic and acidic residues" evidence="1">
    <location>
        <begin position="305"/>
        <end position="320"/>
    </location>
</feature>
<accession>A0A1D2M7G6</accession>
<feature type="compositionally biased region" description="Basic and acidic residues" evidence="1">
    <location>
        <begin position="141"/>
        <end position="155"/>
    </location>
</feature>
<gene>
    <name evidence="2" type="ORF">Ocin01_17769</name>
</gene>
<dbReference type="Proteomes" id="UP000094527">
    <property type="component" value="Unassembled WGS sequence"/>
</dbReference>
<comment type="caution">
    <text evidence="2">The sequence shown here is derived from an EMBL/GenBank/DDBJ whole genome shotgun (WGS) entry which is preliminary data.</text>
</comment>
<name>A0A1D2M7G6_ORCCI</name>
<feature type="region of interest" description="Disordered" evidence="1">
    <location>
        <begin position="42"/>
        <end position="79"/>
    </location>
</feature>
<sequence>MNARKCTRAHMVSSIGDCEEEMLWRNNFTMSRVIPLLRPILKPRGRRDSDDDWDSPPPTPAPKERPKEEVDPLSLLPKAEARAIRKQRLKAKNDKISRYWRHNDSEEDYDICVHPPQPPPTREQELNTYEARKLISFSVEPEKIGRKSIAPKKEAVTAQKPILKRSFEDETPADVERAEPERQESVDEKIWDEHSIKSQHAELDLTGKNEEPGKETGGDQKVRKVKTDEDNDRKLNQKPEKVPGTSGSSKDEKYDAANDKKLEQNYKAEKIDELSSPIHPTKHHPYKVVNFDRKGISKSVGELPNSKDGKGGDKFGENEKAGPSGTNKKSEKREGPHKHKMGRLRIVVDPWYERHEPGVYSTEDVKEDLKLAQNRHGRKTTKYLKWRTRRAKWDANAEARRTWKNANVGSTEKNKTCECGGDILNEGCSCDCNCACEIVEKDLSVAEQIANDVNDLVCESGVVGKIKASMQMVKKANSRACWSCPMMIQTESGDARTWKDTMESCIPRNTGACWRKSGAMIRRRSRKNERELPWGKNPNYAPWDDEDYEGPWEWQRELMEQERKYTTYHWIGSKKISITPKYLPYLALLSSRRSPCILDLIITTAMRSV</sequence>
<evidence type="ECO:0000313" key="2">
    <source>
        <dbReference type="EMBL" id="ODM88913.1"/>
    </source>
</evidence>
<feature type="compositionally biased region" description="Basic and acidic residues" evidence="1">
    <location>
        <begin position="249"/>
        <end position="273"/>
    </location>
</feature>